<accession>A0A386KBP7</accession>
<name>A0A386KBP7_9CAUD</name>
<proteinExistence type="predicted"/>
<dbReference type="PROSITE" id="PS51257">
    <property type="entry name" value="PROKAR_LIPOPROTEIN"/>
    <property type="match status" value="1"/>
</dbReference>
<evidence type="ECO:0000313" key="1">
    <source>
        <dbReference type="EMBL" id="AYD81650.1"/>
    </source>
</evidence>
<gene>
    <name evidence="1" type="primary">49</name>
    <name evidence="1" type="ORF">SEA_KROMP_49</name>
</gene>
<sequence length="101" mass="11193">MSRPLAALGAALSATALLLTAACSSDQEQGPAGRVVAKERDQECRTVTTGTGKKRKSRRDCHWEYELTTRNKQGEEREFEVPADVYDDCRRGSAYPSCINR</sequence>
<evidence type="ECO:0000313" key="2">
    <source>
        <dbReference type="Proteomes" id="UP000274637"/>
    </source>
</evidence>
<organism evidence="1 2">
    <name type="scientific">Streptomyces phage Kromp</name>
    <dbReference type="NCBI Taxonomy" id="2315619"/>
    <lineage>
        <taxon>Viruses</taxon>
        <taxon>Duplodnaviria</taxon>
        <taxon>Heunggongvirae</taxon>
        <taxon>Uroviricota</taxon>
        <taxon>Caudoviricetes</taxon>
        <taxon>Krompvirus</taxon>
        <taxon>Krompvirus kromp</taxon>
    </lineage>
</organism>
<reference evidence="2" key="1">
    <citation type="submission" date="2018-08" db="EMBL/GenBank/DDBJ databases">
        <authorList>
            <person name="Mousa M."/>
            <person name="Kelsky B.L."/>
            <person name="Goh L.M."/>
            <person name="Shaffer C.D."/>
            <person name="Weston-Hafer K.A."/>
            <person name="Russell D.A."/>
            <person name="Pope W.H."/>
            <person name="Jacobs-Sera D."/>
            <person name="Hendrix R.W."/>
            <person name="Hatfull G.F."/>
        </authorList>
    </citation>
    <scope>NUCLEOTIDE SEQUENCE [LARGE SCALE GENOMIC DNA]</scope>
</reference>
<evidence type="ECO:0008006" key="3">
    <source>
        <dbReference type="Google" id="ProtNLM"/>
    </source>
</evidence>
<dbReference type="Proteomes" id="UP000274637">
    <property type="component" value="Segment"/>
</dbReference>
<keyword evidence="2" id="KW-1185">Reference proteome</keyword>
<dbReference type="EMBL" id="MH744420">
    <property type="protein sequence ID" value="AYD81650.1"/>
    <property type="molecule type" value="Genomic_DNA"/>
</dbReference>
<protein>
    <recommendedName>
        <fullName evidence="3">Lipoprotein</fullName>
    </recommendedName>
</protein>